<evidence type="ECO:0000256" key="6">
    <source>
        <dbReference type="ARBA" id="ARBA00022777"/>
    </source>
</evidence>
<dbReference type="InterPro" id="IPR004358">
    <property type="entry name" value="Sig_transdc_His_kin-like_C"/>
</dbReference>
<dbReference type="InterPro" id="IPR003661">
    <property type="entry name" value="HisK_dim/P_dom"/>
</dbReference>
<dbReference type="CDD" id="cd16922">
    <property type="entry name" value="HATPase_EvgS-ArcB-TorS-like"/>
    <property type="match status" value="1"/>
</dbReference>
<gene>
    <name evidence="13" type="ORF">K340107D12_10880</name>
</gene>
<dbReference type="SMART" id="SM00388">
    <property type="entry name" value="HisKA"/>
    <property type="match status" value="1"/>
</dbReference>
<dbReference type="PANTHER" id="PTHR43047">
    <property type="entry name" value="TWO-COMPONENT HISTIDINE PROTEIN KINASE"/>
    <property type="match status" value="1"/>
</dbReference>
<evidence type="ECO:0000256" key="1">
    <source>
        <dbReference type="ARBA" id="ARBA00000085"/>
    </source>
</evidence>
<dbReference type="CDD" id="cd17546">
    <property type="entry name" value="REC_hyHK_CKI1_RcsC-like"/>
    <property type="match status" value="1"/>
</dbReference>
<feature type="coiled-coil region" evidence="10">
    <location>
        <begin position="382"/>
        <end position="413"/>
    </location>
</feature>
<comment type="caution">
    <text evidence="13">The sequence shown here is derived from an EMBL/GenBank/DDBJ whole genome shotgun (WGS) entry which is preliminary data.</text>
</comment>
<dbReference type="PANTHER" id="PTHR43047:SF66">
    <property type="entry name" value="HISKA"/>
    <property type="match status" value="1"/>
</dbReference>
<reference evidence="13 14" key="1">
    <citation type="submission" date="2024-04" db="EMBL/GenBank/DDBJ databases">
        <title>Defined microbial consortia suppress multidrug-resistant proinflammatory Enterobacteriaceae via ecological control.</title>
        <authorList>
            <person name="Furuichi M."/>
            <person name="Kawaguchi T."/>
            <person name="Pust M."/>
            <person name="Yasuma K."/>
            <person name="Plichta D."/>
            <person name="Hasegawa N."/>
            <person name="Ohya T."/>
            <person name="Bhattarai S."/>
            <person name="Sasajima S."/>
            <person name="Aoto Y."/>
            <person name="Tuganbaev T."/>
            <person name="Yaginuma M."/>
            <person name="Ueda M."/>
            <person name="Okahashi N."/>
            <person name="Amafuji K."/>
            <person name="Kiridooshi Y."/>
            <person name="Sugita K."/>
            <person name="Strazar M."/>
            <person name="Skelly A."/>
            <person name="Suda W."/>
            <person name="Hattori M."/>
            <person name="Nakamoto N."/>
            <person name="Caballero S."/>
            <person name="Norman J."/>
            <person name="Olle B."/>
            <person name="Tanoue T."/>
            <person name="Arita M."/>
            <person name="Bucci V."/>
            <person name="Atarashi K."/>
            <person name="Xavier R."/>
            <person name="Honda K."/>
        </authorList>
    </citation>
    <scope>NUCLEOTIDE SEQUENCE [LARGE SCALE GENOMIC DNA]</scope>
    <source>
        <strain evidence="14">k34-0107-D12</strain>
    </source>
</reference>
<keyword evidence="14" id="KW-1185">Reference proteome</keyword>
<protein>
    <recommendedName>
        <fullName evidence="3">Stage 0 sporulation protein A homolog</fullName>
        <ecNumber evidence="2">2.7.13.3</ecNumber>
    </recommendedName>
</protein>
<dbReference type="EC" id="2.7.13.3" evidence="2"/>
<evidence type="ECO:0000259" key="11">
    <source>
        <dbReference type="PROSITE" id="PS50109"/>
    </source>
</evidence>
<dbReference type="InterPro" id="IPR036890">
    <property type="entry name" value="HATPase_C_sf"/>
</dbReference>
<dbReference type="Gene3D" id="3.30.565.10">
    <property type="entry name" value="Histidine kinase-like ATPase, C-terminal domain"/>
    <property type="match status" value="1"/>
</dbReference>
<dbReference type="SMART" id="SM00387">
    <property type="entry name" value="HATPase_c"/>
    <property type="match status" value="1"/>
</dbReference>
<organism evidence="13 14">
    <name type="scientific">Blautia parvula</name>
    <dbReference type="NCBI Taxonomy" id="2877527"/>
    <lineage>
        <taxon>Bacteria</taxon>
        <taxon>Bacillati</taxon>
        <taxon>Bacillota</taxon>
        <taxon>Clostridia</taxon>
        <taxon>Lachnospirales</taxon>
        <taxon>Lachnospiraceae</taxon>
        <taxon>Blautia</taxon>
    </lineage>
</organism>
<sequence length="803" mass="91679">MSMDNLMNLLDSLRETSIYVIEEKSHRLLYVNRRCRETGRGRAVQGAKCHEIWPELCANCPVEAMGDSSSSHTVCYDPLLKTTVDVTADRINWDGRIPAVVVTSSPHRPSFEEKQWIQNIEQMYAQSLVTIFDECIIANLTGDYYMNCQKDAMWTDIPEQGNFEAENQKYSQKVLHPDDLELFNENFSREAMLRLFGEGKKQISRRMRRLTADGTYHMVEFTAARVDELGEKECWCILVFRDIQDEFLQEQQRNLEITQLATAAGFAYQMLISINLTKKTYHMLEYERYPVVRPGTEGNFDDLIEAELATVHPDHREEFREKFSYFSLVHAFSRGERIISMEVPHQGEDGKYHWYFTQVVRVDSPYSDDLIEITLSRNIDGERRAQQETLEKERRAKQLLEDALRKAEKASQAKSDFLSRMSHDIRTPLNAIVGMTELAQLHLEETEKLKDYFTKIQSSGAHLLGLINEILDVSKIESGTVEIEEREFDLDSLVKEVSEMVRMSLEKKKQIFSASVEEGTHTQVLGDARRLKQVLVNILENASKYTDRGGQISLLVRETQKEEQGAGTYQFLIEDNGIGMKPEYLEHIFEPFSRAEDSRTSKVTGTGLGMTIVKNLVSMMDGTIDVESVYGKGSRFLVTLCMTKCYGTVTVPVEGQMEDISVFSALRALLVEDNELNRQIAVEMLELLGVQVEAAKDGQQAVEAVCSHPPLYYDIVFMDIQMPVKNGYEAAREIRDSGMERINELPILAMTADAFAEDIKSARLAGMNGHLAKPISMEQLKKALANCFIWKKKNQWGDTEETN</sequence>
<dbReference type="PROSITE" id="PS50110">
    <property type="entry name" value="RESPONSE_REGULATORY"/>
    <property type="match status" value="1"/>
</dbReference>
<keyword evidence="6" id="KW-0418">Kinase</keyword>
<evidence type="ECO:0000313" key="14">
    <source>
        <dbReference type="Proteomes" id="UP001600941"/>
    </source>
</evidence>
<dbReference type="SUPFAM" id="SSF47384">
    <property type="entry name" value="Homodimeric domain of signal transducing histidine kinase"/>
    <property type="match status" value="1"/>
</dbReference>
<feature type="domain" description="Histidine kinase" evidence="11">
    <location>
        <begin position="420"/>
        <end position="644"/>
    </location>
</feature>
<evidence type="ECO:0000256" key="10">
    <source>
        <dbReference type="SAM" id="Coils"/>
    </source>
</evidence>
<evidence type="ECO:0000313" key="13">
    <source>
        <dbReference type="EMBL" id="GAA6498272.1"/>
    </source>
</evidence>
<evidence type="ECO:0000256" key="3">
    <source>
        <dbReference type="ARBA" id="ARBA00018672"/>
    </source>
</evidence>
<dbReference type="Pfam" id="PF02518">
    <property type="entry name" value="HATPase_c"/>
    <property type="match status" value="1"/>
</dbReference>
<dbReference type="Pfam" id="PF00072">
    <property type="entry name" value="Response_reg"/>
    <property type="match status" value="1"/>
</dbReference>
<keyword evidence="4 9" id="KW-0597">Phosphoprotein</keyword>
<dbReference type="PROSITE" id="PS50109">
    <property type="entry name" value="HIS_KIN"/>
    <property type="match status" value="1"/>
</dbReference>
<evidence type="ECO:0000256" key="4">
    <source>
        <dbReference type="ARBA" id="ARBA00022553"/>
    </source>
</evidence>
<evidence type="ECO:0000256" key="8">
    <source>
        <dbReference type="ARBA" id="ARBA00024867"/>
    </source>
</evidence>
<dbReference type="SUPFAM" id="SSF52172">
    <property type="entry name" value="CheY-like"/>
    <property type="match status" value="1"/>
</dbReference>
<feature type="modified residue" description="4-aspartylphosphate" evidence="9">
    <location>
        <position position="719"/>
    </location>
</feature>
<comment type="function">
    <text evidence="8">May play the central regulatory role in sporulation. It may be an element of the effector pathway responsible for the activation of sporulation genes in response to nutritional stress. Spo0A may act in concert with spo0H (a sigma factor) to control the expression of some genes that are critical to the sporulation process.</text>
</comment>
<dbReference type="InterPro" id="IPR001789">
    <property type="entry name" value="Sig_transdc_resp-reg_receiver"/>
</dbReference>
<dbReference type="InterPro" id="IPR011006">
    <property type="entry name" value="CheY-like_superfamily"/>
</dbReference>
<dbReference type="Pfam" id="PF00512">
    <property type="entry name" value="HisKA"/>
    <property type="match status" value="1"/>
</dbReference>
<keyword evidence="7" id="KW-0902">Two-component regulatory system</keyword>
<evidence type="ECO:0000256" key="7">
    <source>
        <dbReference type="ARBA" id="ARBA00023012"/>
    </source>
</evidence>
<dbReference type="EMBL" id="BAABZQ010000001">
    <property type="protein sequence ID" value="GAA6498272.1"/>
    <property type="molecule type" value="Genomic_DNA"/>
</dbReference>
<name>A0ABQ0BP13_9FIRM</name>
<evidence type="ECO:0000256" key="5">
    <source>
        <dbReference type="ARBA" id="ARBA00022679"/>
    </source>
</evidence>
<keyword evidence="5" id="KW-0808">Transferase</keyword>
<keyword evidence="10" id="KW-0175">Coiled coil</keyword>
<dbReference type="SMART" id="SM00448">
    <property type="entry name" value="REC"/>
    <property type="match status" value="1"/>
</dbReference>
<comment type="catalytic activity">
    <reaction evidence="1">
        <text>ATP + protein L-histidine = ADP + protein N-phospho-L-histidine.</text>
        <dbReference type="EC" id="2.7.13.3"/>
    </reaction>
</comment>
<dbReference type="InterPro" id="IPR036097">
    <property type="entry name" value="HisK_dim/P_sf"/>
</dbReference>
<dbReference type="Gene3D" id="1.10.287.130">
    <property type="match status" value="1"/>
</dbReference>
<dbReference type="SUPFAM" id="SSF55874">
    <property type="entry name" value="ATPase domain of HSP90 chaperone/DNA topoisomerase II/histidine kinase"/>
    <property type="match status" value="1"/>
</dbReference>
<dbReference type="InterPro" id="IPR005467">
    <property type="entry name" value="His_kinase_dom"/>
</dbReference>
<dbReference type="InterPro" id="IPR003594">
    <property type="entry name" value="HATPase_dom"/>
</dbReference>
<evidence type="ECO:0000256" key="2">
    <source>
        <dbReference type="ARBA" id="ARBA00012438"/>
    </source>
</evidence>
<dbReference type="RefSeq" id="WP_227210822.1">
    <property type="nucleotide sequence ID" value="NZ_BAABZQ010000001.1"/>
</dbReference>
<dbReference type="CDD" id="cd00082">
    <property type="entry name" value="HisKA"/>
    <property type="match status" value="1"/>
</dbReference>
<dbReference type="Gene3D" id="3.40.50.2300">
    <property type="match status" value="1"/>
</dbReference>
<dbReference type="Proteomes" id="UP001600941">
    <property type="component" value="Unassembled WGS sequence"/>
</dbReference>
<feature type="domain" description="Response regulatory" evidence="12">
    <location>
        <begin position="667"/>
        <end position="788"/>
    </location>
</feature>
<accession>A0ABQ0BP13</accession>
<proteinExistence type="predicted"/>
<dbReference type="PRINTS" id="PR00344">
    <property type="entry name" value="BCTRLSENSOR"/>
</dbReference>
<evidence type="ECO:0000259" key="12">
    <source>
        <dbReference type="PROSITE" id="PS50110"/>
    </source>
</evidence>
<evidence type="ECO:0000256" key="9">
    <source>
        <dbReference type="PROSITE-ProRule" id="PRU00169"/>
    </source>
</evidence>